<dbReference type="Proteomes" id="UP000781932">
    <property type="component" value="Unassembled WGS sequence"/>
</dbReference>
<feature type="compositionally biased region" description="Polar residues" evidence="1">
    <location>
        <begin position="72"/>
        <end position="81"/>
    </location>
</feature>
<evidence type="ECO:0000313" key="2">
    <source>
        <dbReference type="EMBL" id="KAF9877941.1"/>
    </source>
</evidence>
<comment type="caution">
    <text evidence="2">The sequence shown here is derived from an EMBL/GenBank/DDBJ whole genome shotgun (WGS) entry which is preliminary data.</text>
</comment>
<reference evidence="2" key="2">
    <citation type="submission" date="2020-11" db="EMBL/GenBank/DDBJ databases">
        <title>Whole genome sequencing of Colletotrichum sp.</title>
        <authorList>
            <person name="Li H."/>
        </authorList>
    </citation>
    <scope>NUCLEOTIDE SEQUENCE</scope>
    <source>
        <strain evidence="2">CkLH20</strain>
    </source>
</reference>
<feature type="compositionally biased region" description="Basic and acidic residues" evidence="1">
    <location>
        <begin position="211"/>
        <end position="240"/>
    </location>
</feature>
<reference evidence="2" key="1">
    <citation type="submission" date="2020-03" db="EMBL/GenBank/DDBJ databases">
        <authorList>
            <person name="He L."/>
        </authorList>
    </citation>
    <scope>NUCLEOTIDE SEQUENCE</scope>
    <source>
        <strain evidence="2">CkLH20</strain>
    </source>
</reference>
<accession>A0A9P6ICD1</accession>
<name>A0A9P6ICD1_9PEZI</name>
<protein>
    <submittedName>
        <fullName evidence="2">Uncharacterized protein</fullName>
    </submittedName>
</protein>
<feature type="region of interest" description="Disordered" evidence="1">
    <location>
        <begin position="100"/>
        <end position="155"/>
    </location>
</feature>
<keyword evidence="3" id="KW-1185">Reference proteome</keyword>
<dbReference type="OrthoDB" id="4845194at2759"/>
<organism evidence="2 3">
    <name type="scientific">Colletotrichum karsti</name>
    <dbReference type="NCBI Taxonomy" id="1095194"/>
    <lineage>
        <taxon>Eukaryota</taxon>
        <taxon>Fungi</taxon>
        <taxon>Dikarya</taxon>
        <taxon>Ascomycota</taxon>
        <taxon>Pezizomycotina</taxon>
        <taxon>Sordariomycetes</taxon>
        <taxon>Hypocreomycetidae</taxon>
        <taxon>Glomerellales</taxon>
        <taxon>Glomerellaceae</taxon>
        <taxon>Colletotrichum</taxon>
        <taxon>Colletotrichum boninense species complex</taxon>
    </lineage>
</organism>
<feature type="region of interest" description="Disordered" evidence="1">
    <location>
        <begin position="178"/>
        <end position="289"/>
    </location>
</feature>
<gene>
    <name evidence="2" type="ORF">CkaCkLH20_04517</name>
</gene>
<evidence type="ECO:0000256" key="1">
    <source>
        <dbReference type="SAM" id="MobiDB-lite"/>
    </source>
</evidence>
<sequence>MFHLSSSNVRQGTSGKRIKAKALNAHVLDSGAVGLKSITSYPGPLEKTGAPLPVFKGTNQSTTPILGRRRSSTLPNPSIETTPFYDGAEARETCVDLCPSASGRQPNRDTNRSAESVAVSGALSEGDEPSDRRSQASSVRQLSEFRTPKRKGKAHMHLGALQVGGERDIVQEFRSPGGWVSARKRPAERVLSPVSYHQGPERKRSVKRHVPKEQDHDEPQITEQRDPDVSHDPRGQESDLRSYASNTSDHVKTHHRPMGPIEKRRKIGLAQLENQREVKKERRSEEYEH</sequence>
<dbReference type="AlphaFoldDB" id="A0A9P6ICD1"/>
<feature type="compositionally biased region" description="Basic residues" evidence="1">
    <location>
        <begin position="252"/>
        <end position="267"/>
    </location>
</feature>
<dbReference type="GeneID" id="62160310"/>
<dbReference type="EMBL" id="JAATWM020000012">
    <property type="protein sequence ID" value="KAF9877941.1"/>
    <property type="molecule type" value="Genomic_DNA"/>
</dbReference>
<feature type="compositionally biased region" description="Basic and acidic residues" evidence="1">
    <location>
        <begin position="274"/>
        <end position="289"/>
    </location>
</feature>
<feature type="region of interest" description="Disordered" evidence="1">
    <location>
        <begin position="49"/>
        <end position="84"/>
    </location>
</feature>
<evidence type="ECO:0000313" key="3">
    <source>
        <dbReference type="Proteomes" id="UP000781932"/>
    </source>
</evidence>
<dbReference type="RefSeq" id="XP_038747402.1">
    <property type="nucleotide sequence ID" value="XM_038887236.1"/>
</dbReference>
<proteinExistence type="predicted"/>